<dbReference type="RefSeq" id="WP_425563476.1">
    <property type="nucleotide sequence ID" value="NZ_BAABJI010000002.1"/>
</dbReference>
<name>A0ABP9GA41_9SPHI</name>
<evidence type="ECO:0000259" key="1">
    <source>
        <dbReference type="Pfam" id="PF17293"/>
    </source>
</evidence>
<sequence length="71" mass="8206">MVTYKVLLDTRRVKSDGTYAVQIIITYNRTTSTVNTGVFIKEKFWNKEQLNVSPSHPNAQLLNRNDCLLTF</sequence>
<comment type="caution">
    <text evidence="2">The sequence shown here is derived from an EMBL/GenBank/DDBJ whole genome shotgun (WGS) entry which is preliminary data.</text>
</comment>
<keyword evidence="3" id="KW-1185">Reference proteome</keyword>
<organism evidence="2 3">
    <name type="scientific">Mucilaginibacter defluvii</name>
    <dbReference type="NCBI Taxonomy" id="1196019"/>
    <lineage>
        <taxon>Bacteria</taxon>
        <taxon>Pseudomonadati</taxon>
        <taxon>Bacteroidota</taxon>
        <taxon>Sphingobacteriia</taxon>
        <taxon>Sphingobacteriales</taxon>
        <taxon>Sphingobacteriaceae</taxon>
        <taxon>Mucilaginibacter</taxon>
    </lineage>
</organism>
<evidence type="ECO:0000313" key="2">
    <source>
        <dbReference type="EMBL" id="GAA4925542.1"/>
    </source>
</evidence>
<dbReference type="EMBL" id="BAABJI010000002">
    <property type="protein sequence ID" value="GAA4925542.1"/>
    <property type="molecule type" value="Genomic_DNA"/>
</dbReference>
<proteinExistence type="predicted"/>
<dbReference type="Pfam" id="PF17293">
    <property type="entry name" value="Arm-DNA-bind_5"/>
    <property type="match status" value="1"/>
</dbReference>
<accession>A0ABP9GA41</accession>
<dbReference type="InterPro" id="IPR035386">
    <property type="entry name" value="Arm-DNA-bind_5"/>
</dbReference>
<feature type="domain" description="Arm DNA-binding" evidence="1">
    <location>
        <begin position="6"/>
        <end position="64"/>
    </location>
</feature>
<protein>
    <recommendedName>
        <fullName evidence="1">Arm DNA-binding domain-containing protein</fullName>
    </recommendedName>
</protein>
<evidence type="ECO:0000313" key="3">
    <source>
        <dbReference type="Proteomes" id="UP001501436"/>
    </source>
</evidence>
<gene>
    <name evidence="2" type="ORF">GCM10023313_32630</name>
</gene>
<dbReference type="Proteomes" id="UP001501436">
    <property type="component" value="Unassembled WGS sequence"/>
</dbReference>
<reference evidence="3" key="1">
    <citation type="journal article" date="2019" name="Int. J. Syst. Evol. Microbiol.">
        <title>The Global Catalogue of Microorganisms (GCM) 10K type strain sequencing project: providing services to taxonomists for standard genome sequencing and annotation.</title>
        <authorList>
            <consortium name="The Broad Institute Genomics Platform"/>
            <consortium name="The Broad Institute Genome Sequencing Center for Infectious Disease"/>
            <person name="Wu L."/>
            <person name="Ma J."/>
        </authorList>
    </citation>
    <scope>NUCLEOTIDE SEQUENCE [LARGE SCALE GENOMIC DNA]</scope>
    <source>
        <strain evidence="3">JCM 18283</strain>
    </source>
</reference>